<sequence>MKRLAIKVLLLLFGAAILGGTANATPQGDAIRLVKKAMLVVSTNCRGLFYWGNGFFVESDPNRRLVLTAGHDVLCEPGDPSGGEPKVSVLYEGRFYDAKILKLDETLDYAVLAVDLPKEIRPYGIPVLENSGIYDDLSPVVIYTILLNEFDSNEEGSYFGAQFMLDTAVIAAKGKNELKLNFAACAGMSGGSVLFWHENNYYAIGLIKDRYADTADCSKTRISWATRIYKEFLNMDPATAPVK</sequence>
<protein>
    <recommendedName>
        <fullName evidence="4">Serine protease</fullName>
    </recommendedName>
</protein>
<name>A0A1F5WBB6_9BACT</name>
<dbReference type="Pfam" id="PF13365">
    <property type="entry name" value="Trypsin_2"/>
    <property type="match status" value="1"/>
</dbReference>
<reference evidence="2 3" key="1">
    <citation type="journal article" date="2016" name="Nat. Commun.">
        <title>Thousands of microbial genomes shed light on interconnected biogeochemical processes in an aquifer system.</title>
        <authorList>
            <person name="Anantharaman K."/>
            <person name="Brown C.T."/>
            <person name="Hug L.A."/>
            <person name="Sharon I."/>
            <person name="Castelle C.J."/>
            <person name="Probst A.J."/>
            <person name="Thomas B.C."/>
            <person name="Singh A."/>
            <person name="Wilkins M.J."/>
            <person name="Karaoz U."/>
            <person name="Brodie E.L."/>
            <person name="Williams K.H."/>
            <person name="Hubbard S.S."/>
            <person name="Banfield J.F."/>
        </authorList>
    </citation>
    <scope>NUCLEOTIDE SEQUENCE [LARGE SCALE GENOMIC DNA]</scope>
</reference>
<dbReference type="SUPFAM" id="SSF50494">
    <property type="entry name" value="Trypsin-like serine proteases"/>
    <property type="match status" value="1"/>
</dbReference>
<evidence type="ECO:0000313" key="3">
    <source>
        <dbReference type="Proteomes" id="UP000178743"/>
    </source>
</evidence>
<evidence type="ECO:0000256" key="1">
    <source>
        <dbReference type="SAM" id="SignalP"/>
    </source>
</evidence>
<proteinExistence type="predicted"/>
<dbReference type="AlphaFoldDB" id="A0A1F5WBB6"/>
<gene>
    <name evidence="2" type="ORF">A3C05_02350</name>
</gene>
<organism evidence="2 3">
    <name type="scientific">Candidatus Giovannonibacteria bacterium RIFCSPHIGHO2_02_FULL_45_40</name>
    <dbReference type="NCBI Taxonomy" id="1798337"/>
    <lineage>
        <taxon>Bacteria</taxon>
        <taxon>Candidatus Giovannoniibacteriota</taxon>
    </lineage>
</organism>
<dbReference type="Gene3D" id="2.40.10.10">
    <property type="entry name" value="Trypsin-like serine proteases"/>
    <property type="match status" value="1"/>
</dbReference>
<keyword evidence="1" id="KW-0732">Signal</keyword>
<dbReference type="InterPro" id="IPR043504">
    <property type="entry name" value="Peptidase_S1_PA_chymotrypsin"/>
</dbReference>
<evidence type="ECO:0008006" key="4">
    <source>
        <dbReference type="Google" id="ProtNLM"/>
    </source>
</evidence>
<dbReference type="EMBL" id="MFHP01000004">
    <property type="protein sequence ID" value="OGF72942.1"/>
    <property type="molecule type" value="Genomic_DNA"/>
</dbReference>
<dbReference type="InterPro" id="IPR009003">
    <property type="entry name" value="Peptidase_S1_PA"/>
</dbReference>
<accession>A0A1F5WBB6</accession>
<evidence type="ECO:0000313" key="2">
    <source>
        <dbReference type="EMBL" id="OGF72942.1"/>
    </source>
</evidence>
<comment type="caution">
    <text evidence="2">The sequence shown here is derived from an EMBL/GenBank/DDBJ whole genome shotgun (WGS) entry which is preliminary data.</text>
</comment>
<feature type="chain" id="PRO_5009522132" description="Serine protease" evidence="1">
    <location>
        <begin position="25"/>
        <end position="243"/>
    </location>
</feature>
<dbReference type="Proteomes" id="UP000178743">
    <property type="component" value="Unassembled WGS sequence"/>
</dbReference>
<feature type="signal peptide" evidence="1">
    <location>
        <begin position="1"/>
        <end position="24"/>
    </location>
</feature>